<dbReference type="GO" id="GO:0003723">
    <property type="term" value="F:RNA binding"/>
    <property type="evidence" value="ECO:0007669"/>
    <property type="project" value="UniProtKB-KW"/>
</dbReference>
<evidence type="ECO:0000313" key="5">
    <source>
        <dbReference type="Proteomes" id="UP001193501"/>
    </source>
</evidence>
<gene>
    <name evidence="4" type="ORF">GV832_09395</name>
</gene>
<dbReference type="SMART" id="SM00363">
    <property type="entry name" value="S4"/>
    <property type="match status" value="1"/>
</dbReference>
<dbReference type="RefSeq" id="WP_168774598.1">
    <property type="nucleotide sequence ID" value="NZ_JAABNR010000007.1"/>
</dbReference>
<dbReference type="InterPro" id="IPR036986">
    <property type="entry name" value="S4_RNA-bd_sf"/>
</dbReference>
<keyword evidence="5" id="KW-1185">Reference proteome</keyword>
<feature type="domain" description="RNA-binding S4" evidence="3">
    <location>
        <begin position="15"/>
        <end position="77"/>
    </location>
</feature>
<evidence type="ECO:0000256" key="1">
    <source>
        <dbReference type="PROSITE-ProRule" id="PRU00182"/>
    </source>
</evidence>
<feature type="region of interest" description="Disordered" evidence="2">
    <location>
        <begin position="82"/>
        <end position="106"/>
    </location>
</feature>
<evidence type="ECO:0000313" key="4">
    <source>
        <dbReference type="EMBL" id="NBZ87791.1"/>
    </source>
</evidence>
<dbReference type="Gene3D" id="3.10.290.10">
    <property type="entry name" value="RNA-binding S4 domain"/>
    <property type="match status" value="1"/>
</dbReference>
<evidence type="ECO:0000259" key="3">
    <source>
        <dbReference type="SMART" id="SM00363"/>
    </source>
</evidence>
<dbReference type="CDD" id="cd00165">
    <property type="entry name" value="S4"/>
    <property type="match status" value="1"/>
</dbReference>
<proteinExistence type="predicted"/>
<dbReference type="InterPro" id="IPR002942">
    <property type="entry name" value="S4_RNA-bd"/>
</dbReference>
<sequence length="106" mass="11414">MAGPGGKSGPLQARLRLDKWLWQARFFKTRDLAAEVVCEGHLRLNGQHCLKPGHGVGPGDVLTFAQGARIRVIRVQALGARRGPASEAQGLYLDLDPPPDAASHLE</sequence>
<keyword evidence="1" id="KW-0694">RNA-binding</keyword>
<accession>A0AAE4YAD1</accession>
<dbReference type="AlphaFoldDB" id="A0AAE4YAD1"/>
<dbReference type="Pfam" id="PF01479">
    <property type="entry name" value="S4"/>
    <property type="match status" value="1"/>
</dbReference>
<dbReference type="Proteomes" id="UP001193501">
    <property type="component" value="Unassembled WGS sequence"/>
</dbReference>
<evidence type="ECO:0000256" key="2">
    <source>
        <dbReference type="SAM" id="MobiDB-lite"/>
    </source>
</evidence>
<dbReference type="SUPFAM" id="SSF55174">
    <property type="entry name" value="Alpha-L RNA-binding motif"/>
    <property type="match status" value="1"/>
</dbReference>
<name>A0AAE4YAD1_9RHOB</name>
<protein>
    <submittedName>
        <fullName evidence="4">RNA-binding S4 domain-containing protein</fullName>
    </submittedName>
</protein>
<comment type="caution">
    <text evidence="4">The sequence shown here is derived from an EMBL/GenBank/DDBJ whole genome shotgun (WGS) entry which is preliminary data.</text>
</comment>
<dbReference type="PROSITE" id="PS50889">
    <property type="entry name" value="S4"/>
    <property type="match status" value="1"/>
</dbReference>
<organism evidence="4 5">
    <name type="scientific">Stagnihabitans tardus</name>
    <dbReference type="NCBI Taxonomy" id="2699202"/>
    <lineage>
        <taxon>Bacteria</taxon>
        <taxon>Pseudomonadati</taxon>
        <taxon>Pseudomonadota</taxon>
        <taxon>Alphaproteobacteria</taxon>
        <taxon>Rhodobacterales</taxon>
        <taxon>Paracoccaceae</taxon>
        <taxon>Stagnihabitans</taxon>
    </lineage>
</organism>
<dbReference type="EMBL" id="JAABNR010000007">
    <property type="protein sequence ID" value="NBZ87791.1"/>
    <property type="molecule type" value="Genomic_DNA"/>
</dbReference>
<reference evidence="4" key="1">
    <citation type="submission" date="2020-01" db="EMBL/GenBank/DDBJ databases">
        <authorList>
            <person name="Chen W.-M."/>
        </authorList>
    </citation>
    <scope>NUCLEOTIDE SEQUENCE</scope>
    <source>
        <strain evidence="4">CYK-10</strain>
    </source>
</reference>